<dbReference type="Proteomes" id="UP000269669">
    <property type="component" value="Unassembled WGS sequence"/>
</dbReference>
<feature type="domain" description="Peptidase M13 C-terminal" evidence="8">
    <location>
        <begin position="489"/>
        <end position="689"/>
    </location>
</feature>
<keyword evidence="11" id="KW-1185">Reference proteome</keyword>
<dbReference type="GO" id="GO:0004222">
    <property type="term" value="F:metalloendopeptidase activity"/>
    <property type="evidence" value="ECO:0007669"/>
    <property type="project" value="InterPro"/>
</dbReference>
<dbReference type="InterPro" id="IPR018497">
    <property type="entry name" value="Peptidase_M13_C"/>
</dbReference>
<dbReference type="InterPro" id="IPR000718">
    <property type="entry name" value="Peptidase_M13"/>
</dbReference>
<keyword evidence="6" id="KW-0482">Metalloprotease</keyword>
<feature type="chain" id="PRO_5018542428" evidence="7">
    <location>
        <begin position="26"/>
        <end position="692"/>
    </location>
</feature>
<evidence type="ECO:0000256" key="3">
    <source>
        <dbReference type="ARBA" id="ARBA00022723"/>
    </source>
</evidence>
<proteinExistence type="predicted"/>
<evidence type="ECO:0000259" key="9">
    <source>
        <dbReference type="Pfam" id="PF05649"/>
    </source>
</evidence>
<evidence type="ECO:0000256" key="2">
    <source>
        <dbReference type="ARBA" id="ARBA00022670"/>
    </source>
</evidence>
<keyword evidence="3" id="KW-0479">Metal-binding</keyword>
<dbReference type="RefSeq" id="WP_125484690.1">
    <property type="nucleotide sequence ID" value="NZ_RSDW01000001.1"/>
</dbReference>
<evidence type="ECO:0000256" key="6">
    <source>
        <dbReference type="ARBA" id="ARBA00023049"/>
    </source>
</evidence>
<keyword evidence="2" id="KW-0645">Protease</keyword>
<dbReference type="SUPFAM" id="SSF55486">
    <property type="entry name" value="Metalloproteases ('zincins'), catalytic domain"/>
    <property type="match status" value="1"/>
</dbReference>
<keyword evidence="5" id="KW-0862">Zinc</keyword>
<dbReference type="PROSITE" id="PS51885">
    <property type="entry name" value="NEPRILYSIN"/>
    <property type="match status" value="1"/>
</dbReference>
<dbReference type="InterPro" id="IPR008753">
    <property type="entry name" value="Peptidase_M13_N"/>
</dbReference>
<evidence type="ECO:0000313" key="10">
    <source>
        <dbReference type="EMBL" id="RSL16022.1"/>
    </source>
</evidence>
<dbReference type="PRINTS" id="PR00786">
    <property type="entry name" value="NEPRILYSIN"/>
</dbReference>
<evidence type="ECO:0000256" key="7">
    <source>
        <dbReference type="SAM" id="SignalP"/>
    </source>
</evidence>
<evidence type="ECO:0000256" key="1">
    <source>
        <dbReference type="ARBA" id="ARBA00001947"/>
    </source>
</evidence>
<reference evidence="10 11" key="1">
    <citation type="submission" date="2018-12" db="EMBL/GenBank/DDBJ databases">
        <title>Sequencing of bacterial isolates from soil warming experiment in Harvard Forest, Massachusetts, USA.</title>
        <authorList>
            <person name="Deangelis K."/>
        </authorList>
    </citation>
    <scope>NUCLEOTIDE SEQUENCE [LARGE SCALE GENOMIC DNA]</scope>
    <source>
        <strain evidence="10 11">EB153</strain>
    </source>
</reference>
<dbReference type="PANTHER" id="PTHR11733:SF211">
    <property type="entry name" value="OLIGOPEPTIDASE LIPOPROTEIN M13 FAMILY"/>
    <property type="match status" value="1"/>
</dbReference>
<keyword evidence="4" id="KW-0378">Hydrolase</keyword>
<dbReference type="Pfam" id="PF05649">
    <property type="entry name" value="Peptidase_M13_N"/>
    <property type="match status" value="1"/>
</dbReference>
<evidence type="ECO:0000256" key="5">
    <source>
        <dbReference type="ARBA" id="ARBA00022833"/>
    </source>
</evidence>
<dbReference type="CDD" id="cd08662">
    <property type="entry name" value="M13"/>
    <property type="match status" value="1"/>
</dbReference>
<feature type="signal peptide" evidence="7">
    <location>
        <begin position="1"/>
        <end position="25"/>
    </location>
</feature>
<comment type="cofactor">
    <cofactor evidence="1">
        <name>Zn(2+)</name>
        <dbReference type="ChEBI" id="CHEBI:29105"/>
    </cofactor>
</comment>
<dbReference type="GO" id="GO:0046872">
    <property type="term" value="F:metal ion binding"/>
    <property type="evidence" value="ECO:0007669"/>
    <property type="project" value="UniProtKB-KW"/>
</dbReference>
<organism evidence="10 11">
    <name type="scientific">Edaphobacter aggregans</name>
    <dbReference type="NCBI Taxonomy" id="570835"/>
    <lineage>
        <taxon>Bacteria</taxon>
        <taxon>Pseudomonadati</taxon>
        <taxon>Acidobacteriota</taxon>
        <taxon>Terriglobia</taxon>
        <taxon>Terriglobales</taxon>
        <taxon>Acidobacteriaceae</taxon>
        <taxon>Edaphobacter</taxon>
    </lineage>
</organism>
<name>A0A3R9NXI6_9BACT</name>
<evidence type="ECO:0000313" key="11">
    <source>
        <dbReference type="Proteomes" id="UP000269669"/>
    </source>
</evidence>
<dbReference type="GO" id="GO:0016485">
    <property type="term" value="P:protein processing"/>
    <property type="evidence" value="ECO:0007669"/>
    <property type="project" value="TreeGrafter"/>
</dbReference>
<accession>A0A3R9NXI6</accession>
<dbReference type="OrthoDB" id="9775677at2"/>
<dbReference type="EMBL" id="RSDW01000001">
    <property type="protein sequence ID" value="RSL16022.1"/>
    <property type="molecule type" value="Genomic_DNA"/>
</dbReference>
<dbReference type="InterPro" id="IPR042089">
    <property type="entry name" value="Peptidase_M13_dom_2"/>
</dbReference>
<gene>
    <name evidence="10" type="ORF">EDE15_1531</name>
</gene>
<dbReference type="Pfam" id="PF01431">
    <property type="entry name" value="Peptidase_M13"/>
    <property type="match status" value="1"/>
</dbReference>
<dbReference type="InterPro" id="IPR024079">
    <property type="entry name" value="MetalloPept_cat_dom_sf"/>
</dbReference>
<keyword evidence="7" id="KW-0732">Signal</keyword>
<feature type="domain" description="Peptidase M13 N-terminal" evidence="9">
    <location>
        <begin position="50"/>
        <end position="437"/>
    </location>
</feature>
<dbReference type="PANTHER" id="PTHR11733">
    <property type="entry name" value="ZINC METALLOPROTEASE FAMILY M13 NEPRILYSIN-RELATED"/>
    <property type="match status" value="1"/>
</dbReference>
<dbReference type="Gene3D" id="3.40.390.10">
    <property type="entry name" value="Collagenase (Catalytic Domain)"/>
    <property type="match status" value="1"/>
</dbReference>
<dbReference type="Gene3D" id="1.10.1380.10">
    <property type="entry name" value="Neutral endopeptidase , domain2"/>
    <property type="match status" value="1"/>
</dbReference>
<evidence type="ECO:0000256" key="4">
    <source>
        <dbReference type="ARBA" id="ARBA00022801"/>
    </source>
</evidence>
<evidence type="ECO:0000259" key="8">
    <source>
        <dbReference type="Pfam" id="PF01431"/>
    </source>
</evidence>
<dbReference type="GO" id="GO:0005886">
    <property type="term" value="C:plasma membrane"/>
    <property type="evidence" value="ECO:0007669"/>
    <property type="project" value="TreeGrafter"/>
</dbReference>
<dbReference type="AlphaFoldDB" id="A0A3R9NXI6"/>
<protein>
    <submittedName>
        <fullName evidence="10">Endothelin-converting enzyme</fullName>
    </submittedName>
</protein>
<comment type="caution">
    <text evidence="10">The sequence shown here is derived from an EMBL/GenBank/DDBJ whole genome shotgun (WGS) entry which is preliminary data.</text>
</comment>
<sequence length="692" mass="75512">MNLIARRLLPIAGSLLLTFSVSATAQTAEKTAAPLAHGIAIANMDTSVRPGDDFYSFANGGFIAHTKLPPDRATIGVFTVLSDLSSERTTSIIQDAAKANAVPGTDQRKIADLYHSYMDEAAIETHGLATLKPHLAEIAAISSPQQLAHALGLSLRADVDALNNTNFHTPNIFGLWVAPSFNDPDHYAPYLLQGGLQLPNRDYYLSTSPRMQEIRTKYQAHIAAMFRLAGISDAEARATRVLTLETAIAKVHISLADSEDIHKANNPWTPADFSTNAPGLNWPEFFRAAGLDKQTTFIVWQPIAFTGEAALVSSQPIDAWKDLLAYHLIEAYAAASSKALADESFAFFGQTLSGTPQQRPRDVRGARLVSGLLGGPVGQIFAQQYFSPEAKAQAEALVSNLIAAFRQRLENLTWMAPATKAEALAKLGTLQVGIGYPDHWRSYAALEVTPDNLFLNLWRSDLFEYHYDVGRIGTTVDRREWTMNPQTVNAVNLPLHNGLNFPAAILQPPFFDPKAPAAVNYGAIGTVIGHEISHTFDSEGAAFDSKGRVRNWWTPEDLAHFNAAAAALAAQYDTYKAFPDLAVNGRQTLGENIADVAGLTAAYDGYHASLNGKPAPMDGNFTGDQQFFIAFAQNWGSVVRDATLRQQILTDPHAPGRFRAATVRNNDAWYPAFDVQPTDKLYIAPKDRVQLW</sequence>